<keyword evidence="5" id="KW-0539">Nucleus</keyword>
<feature type="domain" description="Xylanolytic transcriptional activator regulatory" evidence="6">
    <location>
        <begin position="188"/>
        <end position="431"/>
    </location>
</feature>
<evidence type="ECO:0000313" key="7">
    <source>
        <dbReference type="EMBL" id="PYH91256.1"/>
    </source>
</evidence>
<dbReference type="PANTHER" id="PTHR46910">
    <property type="entry name" value="TRANSCRIPTION FACTOR PDR1"/>
    <property type="match status" value="1"/>
</dbReference>
<dbReference type="STRING" id="1448320.A0A319D180"/>
<dbReference type="Pfam" id="PF04082">
    <property type="entry name" value="Fungal_trans"/>
    <property type="match status" value="1"/>
</dbReference>
<evidence type="ECO:0000256" key="5">
    <source>
        <dbReference type="ARBA" id="ARBA00023242"/>
    </source>
</evidence>
<dbReference type="AlphaFoldDB" id="A0A319D180"/>
<proteinExistence type="predicted"/>
<dbReference type="GO" id="GO:0003677">
    <property type="term" value="F:DNA binding"/>
    <property type="evidence" value="ECO:0007669"/>
    <property type="project" value="UniProtKB-KW"/>
</dbReference>
<sequence>MFLGPWNTNQRVTRRKRLVRSCDTCHARKVQSDVMQQSQSATGVPIRICHAPFCEIVLPLIVNAQPTQSDSNSSSATSICKNTGESTQRVQEVPAAQDQTIDIWAPAFARNLQFASRHLGNICTFDGAHVLSTGSQEWMKSCTGSELHLDRYSTAEAPWWQHKPPTGLDLPELSFLYEEVRRYQSSVFGQFFPIIDTSLFESTVRAAYYQEFSTASPSPNSARACIFAFLALASTVNHGPRQFQLKSSVEYACEAHCLLPEVYKEQVTIDGLQTLLLLCLCPQGLAGDFFTIDQLLSAISRFLYHLKGNLSPLTVWGNPSARNCHVRHLFWIAYICDKGFSMVTGLAPVLEDSQCDLTRAGITSELDRLDGQLHIFGDPYPGSYVDIYARLALVQSQIQHNLYTPSASRKSEADLLRTIRDLDHSLEEWKDSIPLENRPSLASNSRQDFDMRPSIFHLQYHHCRR</sequence>
<dbReference type="GO" id="GO:0008270">
    <property type="term" value="F:zinc ion binding"/>
    <property type="evidence" value="ECO:0007669"/>
    <property type="project" value="InterPro"/>
</dbReference>
<evidence type="ECO:0000256" key="4">
    <source>
        <dbReference type="ARBA" id="ARBA00023163"/>
    </source>
</evidence>
<keyword evidence="2" id="KW-0805">Transcription regulation</keyword>
<gene>
    <name evidence="7" type="ORF">BO71DRAFT_433056</name>
</gene>
<accession>A0A319D180</accession>
<name>A0A319D180_9EURO</name>
<dbReference type="GO" id="GO:0006351">
    <property type="term" value="P:DNA-templated transcription"/>
    <property type="evidence" value="ECO:0007669"/>
    <property type="project" value="InterPro"/>
</dbReference>
<dbReference type="InterPro" id="IPR007219">
    <property type="entry name" value="XnlR_reg_dom"/>
</dbReference>
<dbReference type="VEuPathDB" id="FungiDB:BO71DRAFT_433056"/>
<protein>
    <recommendedName>
        <fullName evidence="6">Xylanolytic transcriptional activator regulatory domain-containing protein</fullName>
    </recommendedName>
</protein>
<comment type="subcellular location">
    <subcellularLocation>
        <location evidence="1">Nucleus</location>
    </subcellularLocation>
</comment>
<evidence type="ECO:0000313" key="8">
    <source>
        <dbReference type="Proteomes" id="UP000247810"/>
    </source>
</evidence>
<keyword evidence="8" id="KW-1185">Reference proteome</keyword>
<dbReference type="GO" id="GO:0005634">
    <property type="term" value="C:nucleus"/>
    <property type="evidence" value="ECO:0007669"/>
    <property type="project" value="UniProtKB-SubCell"/>
</dbReference>
<keyword evidence="4" id="KW-0804">Transcription</keyword>
<evidence type="ECO:0000259" key="6">
    <source>
        <dbReference type="Pfam" id="PF04082"/>
    </source>
</evidence>
<organism evidence="7 8">
    <name type="scientific">Aspergillus ellipticus CBS 707.79</name>
    <dbReference type="NCBI Taxonomy" id="1448320"/>
    <lineage>
        <taxon>Eukaryota</taxon>
        <taxon>Fungi</taxon>
        <taxon>Dikarya</taxon>
        <taxon>Ascomycota</taxon>
        <taxon>Pezizomycotina</taxon>
        <taxon>Eurotiomycetes</taxon>
        <taxon>Eurotiomycetidae</taxon>
        <taxon>Eurotiales</taxon>
        <taxon>Aspergillaceae</taxon>
        <taxon>Aspergillus</taxon>
        <taxon>Aspergillus subgen. Circumdati</taxon>
    </lineage>
</organism>
<keyword evidence="3" id="KW-0238">DNA-binding</keyword>
<evidence type="ECO:0000256" key="1">
    <source>
        <dbReference type="ARBA" id="ARBA00004123"/>
    </source>
</evidence>
<reference evidence="7 8" key="1">
    <citation type="submission" date="2018-02" db="EMBL/GenBank/DDBJ databases">
        <title>The genomes of Aspergillus section Nigri reveals drivers in fungal speciation.</title>
        <authorList>
            <consortium name="DOE Joint Genome Institute"/>
            <person name="Vesth T.C."/>
            <person name="Nybo J."/>
            <person name="Theobald S."/>
            <person name="Brandl J."/>
            <person name="Frisvad J.C."/>
            <person name="Nielsen K.F."/>
            <person name="Lyhne E.K."/>
            <person name="Kogle M.E."/>
            <person name="Kuo A."/>
            <person name="Riley R."/>
            <person name="Clum A."/>
            <person name="Nolan M."/>
            <person name="Lipzen A."/>
            <person name="Salamov A."/>
            <person name="Henrissat B."/>
            <person name="Wiebenga A."/>
            <person name="De vries R.P."/>
            <person name="Grigoriev I.V."/>
            <person name="Mortensen U.H."/>
            <person name="Andersen M.R."/>
            <person name="Baker S.E."/>
        </authorList>
    </citation>
    <scope>NUCLEOTIDE SEQUENCE [LARGE SCALE GENOMIC DNA]</scope>
    <source>
        <strain evidence="7 8">CBS 707.79</strain>
    </source>
</reference>
<dbReference type="CDD" id="cd12148">
    <property type="entry name" value="fungal_TF_MHR"/>
    <property type="match status" value="1"/>
</dbReference>
<evidence type="ECO:0000256" key="3">
    <source>
        <dbReference type="ARBA" id="ARBA00023125"/>
    </source>
</evidence>
<dbReference type="OrthoDB" id="4116913at2759"/>
<dbReference type="InterPro" id="IPR050987">
    <property type="entry name" value="AtrR-like"/>
</dbReference>
<evidence type="ECO:0000256" key="2">
    <source>
        <dbReference type="ARBA" id="ARBA00023015"/>
    </source>
</evidence>
<dbReference type="EMBL" id="KZ825951">
    <property type="protein sequence ID" value="PYH91256.1"/>
    <property type="molecule type" value="Genomic_DNA"/>
</dbReference>
<dbReference type="PANTHER" id="PTHR46910:SF37">
    <property type="entry name" value="ZN(II)2CYS6 TRANSCRIPTION FACTOR (EUROFUNG)"/>
    <property type="match status" value="1"/>
</dbReference>
<dbReference type="Proteomes" id="UP000247810">
    <property type="component" value="Unassembled WGS sequence"/>
</dbReference>
<dbReference type="GO" id="GO:0003700">
    <property type="term" value="F:DNA-binding transcription factor activity"/>
    <property type="evidence" value="ECO:0007669"/>
    <property type="project" value="InterPro"/>
</dbReference>